<dbReference type="InterPro" id="IPR030386">
    <property type="entry name" value="G_GB1_RHD3_dom"/>
</dbReference>
<keyword evidence="8" id="KW-0472">Membrane</keyword>
<dbReference type="GO" id="GO:0005525">
    <property type="term" value="F:GTP binding"/>
    <property type="evidence" value="ECO:0007669"/>
    <property type="project" value="UniProtKB-KW"/>
</dbReference>
<evidence type="ECO:0000256" key="6">
    <source>
        <dbReference type="ARBA" id="ARBA00023054"/>
    </source>
</evidence>
<sequence length="678" mass="76418">MMAEDCWATQLIYADGGFNAAGLDRFVKEVKLADCGLSYAVVAIMGPQSSGKSTLMNHLFRTKFREMDAFTGRSQTTKGIWIAKCVGIEPCTIGMDLEGTDGRERGEDDTTFEKQSALFALAVSDIVLINMWCHDIGREQAANKPLLKTVFQVMMRLFSPRKTTLLFVIRDKTKTPFEYLEPVLREDIQKIWDAVPKPQAHKSTLLSEFFTVEVVALSSYEEKEEKFKEEVAELRQRFFHSISPGGLAGDRRGVVPASGFSFSAQQIWKVIKENRDLDLPAHKVMVATVRCEEIANEKFNHLTSNEDLLALDEAVQSGLVPGFGKQLSSILDAYLSEYDMEAIYFEEGVRNSKRHQLESRALDFVYPVYTTMLGHLRSKTLENFKVRMEQLLNKGEGFASSVRTCTEGCMLEFDHGCADAAVQQANWDTSRIREKLQRDLDAHASSVRTAKLSELNTSYEKQLLTSLTEPVEALLEAGGKDTWASIRKLLNRETEAVVTKFSKAITGFELDKETIAKMVQNLRDYARNVVEKKAREEAGKVLIHMKDRFSTVFNYDSDSMPRVWTGKEDIRTITKDARSAALKILSVRAAIRLDEKPDNIEKVIFSSLMDGTATVPSSQDNRTRALTDPLAASTWEKVSSKDTLITPVQCKSLWRQFKSETEYTVTQAISAQEAHKRK</sequence>
<keyword evidence="3" id="KW-0378">Hydrolase</keyword>
<evidence type="ECO:0000256" key="3">
    <source>
        <dbReference type="ARBA" id="ARBA00022801"/>
    </source>
</evidence>
<proteinExistence type="inferred from homology"/>
<dbReference type="PROSITE" id="PS51715">
    <property type="entry name" value="G_GB1_RHD3"/>
    <property type="match status" value="1"/>
</dbReference>
<dbReference type="Gene3D" id="3.40.50.300">
    <property type="entry name" value="P-loop containing nucleotide triphosphate hydrolases"/>
    <property type="match status" value="1"/>
</dbReference>
<dbReference type="AlphaFoldDB" id="A0AAW1XLG8"/>
<keyword evidence="12" id="KW-1185">Reference proteome</keyword>
<dbReference type="InterPro" id="IPR046758">
    <property type="entry name" value="Sey1/RHD3-like_3HB"/>
</dbReference>
<evidence type="ECO:0000256" key="4">
    <source>
        <dbReference type="ARBA" id="ARBA00022824"/>
    </source>
</evidence>
<name>A0AAW1XLG8_RUBAR</name>
<dbReference type="SUPFAM" id="SSF52540">
    <property type="entry name" value="P-loop containing nucleoside triphosphate hydrolases"/>
    <property type="match status" value="1"/>
</dbReference>
<dbReference type="FunFam" id="3.40.50.300:FF:002271">
    <property type="entry name" value="Protein ROOT HAIR DEFECTIVE 3 homolog"/>
    <property type="match status" value="1"/>
</dbReference>
<dbReference type="GO" id="GO:0016320">
    <property type="term" value="P:endoplasmic reticulum membrane fusion"/>
    <property type="evidence" value="ECO:0007669"/>
    <property type="project" value="TreeGrafter"/>
</dbReference>
<dbReference type="Proteomes" id="UP001457282">
    <property type="component" value="Unassembled WGS sequence"/>
</dbReference>
<dbReference type="Pfam" id="PF20428">
    <property type="entry name" value="Sey1_3HB"/>
    <property type="match status" value="1"/>
</dbReference>
<evidence type="ECO:0000256" key="9">
    <source>
        <dbReference type="PROSITE-ProRule" id="PRU01052"/>
    </source>
</evidence>
<feature type="domain" description="GB1/RHD3-type G" evidence="10">
    <location>
        <begin position="36"/>
        <end position="251"/>
    </location>
</feature>
<dbReference type="GO" id="GO:0005783">
    <property type="term" value="C:endoplasmic reticulum"/>
    <property type="evidence" value="ECO:0007669"/>
    <property type="project" value="TreeGrafter"/>
</dbReference>
<keyword evidence="1" id="KW-0812">Transmembrane</keyword>
<organism evidence="11 12">
    <name type="scientific">Rubus argutus</name>
    <name type="common">Southern blackberry</name>
    <dbReference type="NCBI Taxonomy" id="59490"/>
    <lineage>
        <taxon>Eukaryota</taxon>
        <taxon>Viridiplantae</taxon>
        <taxon>Streptophyta</taxon>
        <taxon>Embryophyta</taxon>
        <taxon>Tracheophyta</taxon>
        <taxon>Spermatophyta</taxon>
        <taxon>Magnoliopsida</taxon>
        <taxon>eudicotyledons</taxon>
        <taxon>Gunneridae</taxon>
        <taxon>Pentapetalae</taxon>
        <taxon>rosids</taxon>
        <taxon>fabids</taxon>
        <taxon>Rosales</taxon>
        <taxon>Rosaceae</taxon>
        <taxon>Rosoideae</taxon>
        <taxon>Rosoideae incertae sedis</taxon>
        <taxon>Rubus</taxon>
    </lineage>
</organism>
<keyword evidence="4" id="KW-0256">Endoplasmic reticulum</keyword>
<gene>
    <name evidence="11" type="ORF">M0R45_013908</name>
</gene>
<dbReference type="InterPro" id="IPR027417">
    <property type="entry name" value="P-loop_NTPase"/>
</dbReference>
<evidence type="ECO:0000256" key="7">
    <source>
        <dbReference type="ARBA" id="ARBA00023134"/>
    </source>
</evidence>
<dbReference type="PANTHER" id="PTHR45923:SF20">
    <property type="entry name" value="PROTEIN ROOT HAIR DEFECTIVE 3 HOMOLOG 2"/>
    <property type="match status" value="1"/>
</dbReference>
<dbReference type="GO" id="GO:0003924">
    <property type="term" value="F:GTPase activity"/>
    <property type="evidence" value="ECO:0007669"/>
    <property type="project" value="TreeGrafter"/>
</dbReference>
<accession>A0AAW1XLG8</accession>
<evidence type="ECO:0000256" key="5">
    <source>
        <dbReference type="ARBA" id="ARBA00022989"/>
    </source>
</evidence>
<dbReference type="PANTHER" id="PTHR45923">
    <property type="entry name" value="PROTEIN SEY1"/>
    <property type="match status" value="1"/>
</dbReference>
<evidence type="ECO:0000313" key="12">
    <source>
        <dbReference type="Proteomes" id="UP001457282"/>
    </source>
</evidence>
<evidence type="ECO:0000259" key="10">
    <source>
        <dbReference type="PROSITE" id="PS51715"/>
    </source>
</evidence>
<keyword evidence="5" id="KW-1133">Transmembrane helix</keyword>
<dbReference type="CDD" id="cd01851">
    <property type="entry name" value="GBP"/>
    <property type="match status" value="1"/>
</dbReference>
<evidence type="ECO:0000256" key="1">
    <source>
        <dbReference type="ARBA" id="ARBA00022692"/>
    </source>
</evidence>
<keyword evidence="7" id="KW-0342">GTP-binding</keyword>
<evidence type="ECO:0000256" key="8">
    <source>
        <dbReference type="ARBA" id="ARBA00023136"/>
    </source>
</evidence>
<keyword evidence="2" id="KW-0547">Nucleotide-binding</keyword>
<dbReference type="EMBL" id="JBEDUW010000003">
    <property type="protein sequence ID" value="KAK9937091.1"/>
    <property type="molecule type" value="Genomic_DNA"/>
</dbReference>
<dbReference type="Pfam" id="PF05879">
    <property type="entry name" value="RHD3_GTPase"/>
    <property type="match status" value="1"/>
</dbReference>
<protein>
    <recommendedName>
        <fullName evidence="10">GB1/RHD3-type G domain-containing protein</fullName>
    </recommendedName>
</protein>
<comment type="caution">
    <text evidence="11">The sequence shown here is derived from an EMBL/GenBank/DDBJ whole genome shotgun (WGS) entry which is preliminary data.</text>
</comment>
<keyword evidence="6" id="KW-0175">Coiled coil</keyword>
<dbReference type="InterPro" id="IPR008803">
    <property type="entry name" value="RHD3/Sey1"/>
</dbReference>
<comment type="similarity">
    <text evidence="9">Belongs to the TRAFAC class dynamin-like GTPase superfamily. GB1/RHD3 GTPase family.</text>
</comment>
<evidence type="ECO:0000313" key="11">
    <source>
        <dbReference type="EMBL" id="KAK9937091.1"/>
    </source>
</evidence>
<evidence type="ECO:0000256" key="2">
    <source>
        <dbReference type="ARBA" id="ARBA00022741"/>
    </source>
</evidence>
<reference evidence="11 12" key="1">
    <citation type="journal article" date="2023" name="G3 (Bethesda)">
        <title>A chromosome-length genome assembly and annotation of blackberry (Rubus argutus, cv. 'Hillquist').</title>
        <authorList>
            <person name="Bruna T."/>
            <person name="Aryal R."/>
            <person name="Dudchenko O."/>
            <person name="Sargent D.J."/>
            <person name="Mead D."/>
            <person name="Buti M."/>
            <person name="Cavallini A."/>
            <person name="Hytonen T."/>
            <person name="Andres J."/>
            <person name="Pham M."/>
            <person name="Weisz D."/>
            <person name="Mascagni F."/>
            <person name="Usai G."/>
            <person name="Natali L."/>
            <person name="Bassil N."/>
            <person name="Fernandez G.E."/>
            <person name="Lomsadze A."/>
            <person name="Armour M."/>
            <person name="Olukolu B."/>
            <person name="Poorten T."/>
            <person name="Britton C."/>
            <person name="Davik J."/>
            <person name="Ashrafi H."/>
            <person name="Aiden E.L."/>
            <person name="Borodovsky M."/>
            <person name="Worthington M."/>
        </authorList>
    </citation>
    <scope>NUCLEOTIDE SEQUENCE [LARGE SCALE GENOMIC DNA]</scope>
    <source>
        <strain evidence="11">PI 553951</strain>
    </source>
</reference>